<evidence type="ECO:0000313" key="2">
    <source>
        <dbReference type="EMBL" id="KFI61697.1"/>
    </source>
</evidence>
<keyword evidence="3" id="KW-1185">Reference proteome</keyword>
<accession>A0A087ASE7</accession>
<protein>
    <submittedName>
        <fullName evidence="2">Uncharacterized protein</fullName>
    </submittedName>
</protein>
<keyword evidence="1" id="KW-0472">Membrane</keyword>
<feature type="transmembrane region" description="Helical" evidence="1">
    <location>
        <begin position="30"/>
        <end position="57"/>
    </location>
</feature>
<dbReference type="EMBL" id="JGYX01000001">
    <property type="protein sequence ID" value="KFI61697.1"/>
    <property type="molecule type" value="Genomic_DNA"/>
</dbReference>
<keyword evidence="1" id="KW-0812">Transmembrane</keyword>
<evidence type="ECO:0000256" key="1">
    <source>
        <dbReference type="SAM" id="Phobius"/>
    </source>
</evidence>
<sequence length="102" mass="11075">MKYWKRAGRTIVSMTKGLWTRTRKGRRVGVAGFMVLIAVVIIYNAAIGISISLPLVFLLGYLTCQAWGQYVARRETVVLATGIVGSVGTVIALVGYVLSTLL</sequence>
<dbReference type="AlphaFoldDB" id="A0A087ASE7"/>
<gene>
    <name evidence="2" type="ORF">BIGA_0218</name>
</gene>
<keyword evidence="1" id="KW-1133">Transmembrane helix</keyword>
<feature type="transmembrane region" description="Helical" evidence="1">
    <location>
        <begin position="77"/>
        <end position="98"/>
    </location>
</feature>
<dbReference type="InterPro" id="IPR045620">
    <property type="entry name" value="DUF6442"/>
</dbReference>
<dbReference type="Proteomes" id="UP000029046">
    <property type="component" value="Unassembled WGS sequence"/>
</dbReference>
<dbReference type="Pfam" id="PF20040">
    <property type="entry name" value="DUF6442"/>
    <property type="match status" value="1"/>
</dbReference>
<evidence type="ECO:0000313" key="3">
    <source>
        <dbReference type="Proteomes" id="UP000029046"/>
    </source>
</evidence>
<name>A0A087ASE7_9BIFI</name>
<dbReference type="eggNOG" id="ENOG5032N4D">
    <property type="taxonomic scope" value="Bacteria"/>
</dbReference>
<organism evidence="2 3">
    <name type="scientific">Bifidobacterium pullorum subsp. gallinarum</name>
    <dbReference type="NCBI Taxonomy" id="78344"/>
    <lineage>
        <taxon>Bacteria</taxon>
        <taxon>Bacillati</taxon>
        <taxon>Actinomycetota</taxon>
        <taxon>Actinomycetes</taxon>
        <taxon>Bifidobacteriales</taxon>
        <taxon>Bifidobacteriaceae</taxon>
        <taxon>Bifidobacterium</taxon>
    </lineage>
</organism>
<proteinExistence type="predicted"/>
<comment type="caution">
    <text evidence="2">The sequence shown here is derived from an EMBL/GenBank/DDBJ whole genome shotgun (WGS) entry which is preliminary data.</text>
</comment>
<reference evidence="2 3" key="1">
    <citation type="submission" date="2014-03" db="EMBL/GenBank/DDBJ databases">
        <title>Genomics of Bifidobacteria.</title>
        <authorList>
            <person name="Ventura M."/>
            <person name="Milani C."/>
            <person name="Lugli G.A."/>
        </authorList>
    </citation>
    <scope>NUCLEOTIDE SEQUENCE [LARGE SCALE GENOMIC DNA]</scope>
    <source>
        <strain evidence="2 3">LMG 11586</strain>
    </source>
</reference>